<keyword evidence="1 2" id="KW-0808">Transferase</keyword>
<dbReference type="Gene3D" id="1.10.150.80">
    <property type="entry name" value="HRDC domain"/>
    <property type="match status" value="1"/>
</dbReference>
<dbReference type="PANTHER" id="PTHR39646:SF1">
    <property type="entry name" value="DNA-DIRECTED RNA POLYMERASE SUBUNIT RPO4"/>
    <property type="match status" value="1"/>
</dbReference>
<dbReference type="GO" id="GO:0000166">
    <property type="term" value="F:nucleotide binding"/>
    <property type="evidence" value="ECO:0007669"/>
    <property type="project" value="InterPro"/>
</dbReference>
<keyword evidence="1 2" id="KW-0548">Nucleotidyltransferase</keyword>
<accession>A0A2V2MUV7</accession>
<dbReference type="GeneID" id="97547511"/>
<dbReference type="InterPro" id="IPR005574">
    <property type="entry name" value="Rpb4/RPC9"/>
</dbReference>
<protein>
    <recommendedName>
        <fullName evidence="1">DNA-directed RNA polymerase subunit Rpo4</fullName>
        <ecNumber evidence="1">2.7.7.6</ecNumber>
    </recommendedName>
    <alternativeName>
        <fullName evidence="1">DNA-directed RNA polymerase subunit F</fullName>
    </alternativeName>
</protein>
<organism evidence="2 3">
    <name type="scientific">Methanospirillum lacunae</name>
    <dbReference type="NCBI Taxonomy" id="668570"/>
    <lineage>
        <taxon>Archaea</taxon>
        <taxon>Methanobacteriati</taxon>
        <taxon>Methanobacteriota</taxon>
        <taxon>Stenosarchaea group</taxon>
        <taxon>Methanomicrobia</taxon>
        <taxon>Methanomicrobiales</taxon>
        <taxon>Methanospirillaceae</taxon>
        <taxon>Methanospirillum</taxon>
    </lineage>
</organism>
<dbReference type="GO" id="GO:0005737">
    <property type="term" value="C:cytoplasm"/>
    <property type="evidence" value="ECO:0007669"/>
    <property type="project" value="UniProtKB-SubCell"/>
</dbReference>
<comment type="function">
    <text evidence="1">DNA-dependent RNA polymerase (RNAP) catalyzes the transcription of DNA into RNA using the four ribonucleoside triphosphates as substrates. This subunit is less well bound than the others.</text>
</comment>
<dbReference type="GO" id="GO:0003899">
    <property type="term" value="F:DNA-directed RNA polymerase activity"/>
    <property type="evidence" value="ECO:0007669"/>
    <property type="project" value="UniProtKB-UniRule"/>
</dbReference>
<name>A0A2V2MUV7_9EURY</name>
<dbReference type="InterPro" id="IPR044876">
    <property type="entry name" value="HRDC_dom_sf"/>
</dbReference>
<dbReference type="InterPro" id="IPR010997">
    <property type="entry name" value="HRDC-like_sf"/>
</dbReference>
<sequence length="117" mass="13365">MKIKGIIEENAITVPELKEELLNVEAVRLEKGKEMSYELRRSIEHANQIARTSAAKSRSLVEALLQVEKVKPDVALRIANTMPRTRDEVRAVFGRDKFAHTTEELDQIIDLVITHFN</sequence>
<proteinExistence type="inferred from homology"/>
<dbReference type="GO" id="GO:0006352">
    <property type="term" value="P:DNA-templated transcription initiation"/>
    <property type="evidence" value="ECO:0007669"/>
    <property type="project" value="InterPro"/>
</dbReference>
<keyword evidence="1 2" id="KW-0240">DNA-directed RNA polymerase</keyword>
<evidence type="ECO:0000313" key="2">
    <source>
        <dbReference type="EMBL" id="PWR69985.1"/>
    </source>
</evidence>
<gene>
    <name evidence="1" type="primary">rpo4</name>
    <name evidence="1" type="synonym">rpoF</name>
    <name evidence="2" type="ORF">DK846_16275</name>
</gene>
<dbReference type="RefSeq" id="WP_109970049.1">
    <property type="nucleotide sequence ID" value="NZ_CP176093.1"/>
</dbReference>
<dbReference type="SUPFAM" id="SSF47819">
    <property type="entry name" value="HRDC-like"/>
    <property type="match status" value="1"/>
</dbReference>
<dbReference type="EMBL" id="QGMY01000017">
    <property type="protein sequence ID" value="PWR69985.1"/>
    <property type="molecule type" value="Genomic_DNA"/>
</dbReference>
<evidence type="ECO:0000313" key="3">
    <source>
        <dbReference type="Proteomes" id="UP000245657"/>
    </source>
</evidence>
<dbReference type="Pfam" id="PF03874">
    <property type="entry name" value="RNA_pol_Rpb4"/>
    <property type="match status" value="1"/>
</dbReference>
<dbReference type="PANTHER" id="PTHR39646">
    <property type="entry name" value="RNA POLYMERASE RPB4"/>
    <property type="match status" value="1"/>
</dbReference>
<dbReference type="PIRSF" id="PIRSF005053">
    <property type="entry name" value="RNA_pol_F_arch"/>
    <property type="match status" value="1"/>
</dbReference>
<dbReference type="GO" id="GO:0000428">
    <property type="term" value="C:DNA-directed RNA polymerase complex"/>
    <property type="evidence" value="ECO:0007669"/>
    <property type="project" value="UniProtKB-KW"/>
</dbReference>
<reference evidence="2 3" key="1">
    <citation type="submission" date="2018-05" db="EMBL/GenBank/DDBJ databases">
        <title>Draft genome of Methanospirillum lacunae Ki8-1.</title>
        <authorList>
            <person name="Dueholm M.S."/>
            <person name="Nielsen P.H."/>
            <person name="Bakmann L.F."/>
            <person name="Otzen D.E."/>
        </authorList>
    </citation>
    <scope>NUCLEOTIDE SEQUENCE [LARGE SCALE GENOMIC DNA]</scope>
    <source>
        <strain evidence="2 3">Ki8-1</strain>
    </source>
</reference>
<comment type="catalytic activity">
    <reaction evidence="1">
        <text>RNA(n) + a ribonucleoside 5'-triphosphate = RNA(n+1) + diphosphate</text>
        <dbReference type="Rhea" id="RHEA:21248"/>
        <dbReference type="Rhea" id="RHEA-COMP:14527"/>
        <dbReference type="Rhea" id="RHEA-COMP:17342"/>
        <dbReference type="ChEBI" id="CHEBI:33019"/>
        <dbReference type="ChEBI" id="CHEBI:61557"/>
        <dbReference type="ChEBI" id="CHEBI:140395"/>
        <dbReference type="EC" id="2.7.7.6"/>
    </reaction>
</comment>
<evidence type="ECO:0000256" key="1">
    <source>
        <dbReference type="HAMAP-Rule" id="MF_00864"/>
    </source>
</evidence>
<comment type="caution">
    <text evidence="2">The sequence shown here is derived from an EMBL/GenBank/DDBJ whole genome shotgun (WGS) entry which is preliminary data.</text>
</comment>
<dbReference type="OrthoDB" id="25158at2157"/>
<dbReference type="InterPro" id="IPR010924">
    <property type="entry name" value="Rpo4"/>
</dbReference>
<comment type="subunit">
    <text evidence="1">Part of the RNA polymerase complex. Forms a stalk with Rpo7 that extends from the main structure.</text>
</comment>
<dbReference type="HAMAP" id="MF_00864">
    <property type="entry name" value="RNApol_arch_Rpo4"/>
    <property type="match status" value="1"/>
</dbReference>
<dbReference type="EC" id="2.7.7.6" evidence="1"/>
<dbReference type="Proteomes" id="UP000245657">
    <property type="component" value="Unassembled WGS sequence"/>
</dbReference>
<keyword evidence="1" id="KW-0963">Cytoplasm</keyword>
<keyword evidence="1" id="KW-0804">Transcription</keyword>
<comment type="subcellular location">
    <subcellularLocation>
        <location evidence="1">Cytoplasm</location>
    </subcellularLocation>
</comment>
<comment type="similarity">
    <text evidence="1">Belongs to the eukaryotic RPB4 RNA polymerase subunit family.</text>
</comment>
<keyword evidence="3" id="KW-1185">Reference proteome</keyword>
<dbReference type="AlphaFoldDB" id="A0A2V2MUV7"/>
<dbReference type="Gene3D" id="6.10.140.10">
    <property type="match status" value="1"/>
</dbReference>
<dbReference type="NCBIfam" id="NF011552">
    <property type="entry name" value="PRK14981.1-4"/>
    <property type="match status" value="1"/>
</dbReference>